<protein>
    <submittedName>
        <fullName evidence="1">Uncharacterized protein</fullName>
    </submittedName>
</protein>
<evidence type="ECO:0000313" key="2">
    <source>
        <dbReference type="Proteomes" id="UP000286501"/>
    </source>
</evidence>
<proteinExistence type="predicted"/>
<dbReference type="Gene3D" id="1.10.287.1080">
    <property type="entry name" value="MazG-like"/>
    <property type="match status" value="1"/>
</dbReference>
<accession>A0A3R6DXU5</accession>
<dbReference type="EMBL" id="QRIN01000016">
    <property type="protein sequence ID" value="RHG67081.1"/>
    <property type="molecule type" value="Genomic_DNA"/>
</dbReference>
<dbReference type="Proteomes" id="UP000286501">
    <property type="component" value="Unassembled WGS sequence"/>
</dbReference>
<name>A0A3R6DXU5_9BACT</name>
<evidence type="ECO:0000313" key="1">
    <source>
        <dbReference type="EMBL" id="RHG67081.1"/>
    </source>
</evidence>
<sequence length="201" mass="22893">MKIEAKQINEWVKKAYDNAVKHGWHEEEKSNAHWLMMVCTEVAEAVQADRKGNYMDDLDKEGLKTVLANDHGGSLFNKYYSDTIEGKVESELADICIRVFDLMGVCGVVAKDGFSTFDSEVKYAKEHSFTEDAMVVTRIIVSCNLNSSISVKAEMFCVLYTSILSSVFEWAEALGIDLVQHINLKMRYNESREYHHGNKLY</sequence>
<organism evidence="1 2">
    <name type="scientific">Segatella copri</name>
    <dbReference type="NCBI Taxonomy" id="165179"/>
    <lineage>
        <taxon>Bacteria</taxon>
        <taxon>Pseudomonadati</taxon>
        <taxon>Bacteroidota</taxon>
        <taxon>Bacteroidia</taxon>
        <taxon>Bacteroidales</taxon>
        <taxon>Prevotellaceae</taxon>
        <taxon>Segatella</taxon>
    </lineage>
</organism>
<gene>
    <name evidence="1" type="ORF">DW250_05340</name>
</gene>
<comment type="caution">
    <text evidence="1">The sequence shown here is derived from an EMBL/GenBank/DDBJ whole genome shotgun (WGS) entry which is preliminary data.</text>
</comment>
<dbReference type="RefSeq" id="WP_118200547.1">
    <property type="nucleotide sequence ID" value="NZ_QRIE01000005.1"/>
</dbReference>
<dbReference type="AlphaFoldDB" id="A0A3R6DXU5"/>
<reference evidence="1 2" key="1">
    <citation type="submission" date="2018-08" db="EMBL/GenBank/DDBJ databases">
        <title>A genome reference for cultivated species of the human gut microbiota.</title>
        <authorList>
            <person name="Zou Y."/>
            <person name="Xue W."/>
            <person name="Luo G."/>
        </authorList>
    </citation>
    <scope>NUCLEOTIDE SEQUENCE [LARGE SCALE GENOMIC DNA]</scope>
    <source>
        <strain evidence="1 2">AM22-1</strain>
    </source>
</reference>